<dbReference type="EMBL" id="ADKX01000039">
    <property type="protein sequence ID" value="EFW04275.1"/>
    <property type="molecule type" value="Genomic_DNA"/>
</dbReference>
<dbReference type="RefSeq" id="WP_008789646.1">
    <property type="nucleotide sequence ID" value="NZ_AKCB01000001.1"/>
</dbReference>
<dbReference type="AlphaFoldDB" id="E7GCR6"/>
<protein>
    <recommendedName>
        <fullName evidence="3">DRTGG domain-containing protein</fullName>
    </recommendedName>
</protein>
<keyword evidence="2" id="KW-1185">Reference proteome</keyword>
<evidence type="ECO:0008006" key="3">
    <source>
        <dbReference type="Google" id="ProtNLM"/>
    </source>
</evidence>
<reference evidence="1 2" key="1">
    <citation type="submission" date="2010-12" db="EMBL/GenBank/DDBJ databases">
        <title>The Genome Sequence of Coprobacillus sp. strain 29_1.</title>
        <authorList>
            <consortium name="The Broad Institute Genome Sequencing Platform"/>
            <person name="Earl A."/>
            <person name="Ward D."/>
            <person name="Feldgarden M."/>
            <person name="Gevers D."/>
            <person name="Daigneault M."/>
            <person name="Sibley C.D."/>
            <person name="White A."/>
            <person name="Strauss J."/>
            <person name="Allen-Vercoe E."/>
            <person name="Young S.K."/>
            <person name="Zeng Q."/>
            <person name="Gargeya S."/>
            <person name="Fitzgerald M."/>
            <person name="Haas B."/>
            <person name="Abouelleil A."/>
            <person name="Alvarado L."/>
            <person name="Arachchi H.M."/>
            <person name="Berlin A."/>
            <person name="Brown A."/>
            <person name="Chapman S.B."/>
            <person name="Chen Z."/>
            <person name="Dunbar C."/>
            <person name="Freedman E."/>
            <person name="Gearin G."/>
            <person name="Gellesch M."/>
            <person name="Goldberg J."/>
            <person name="Griggs A."/>
            <person name="Gujja S."/>
            <person name="Heilman E."/>
            <person name="Heiman D."/>
            <person name="Howarth C."/>
            <person name="Larson L."/>
            <person name="Lui A."/>
            <person name="MacDonald P.J.P."/>
            <person name="Mehta T."/>
            <person name="Montmayeur A."/>
            <person name="Murphy C."/>
            <person name="Neiman D."/>
            <person name="Pearson M."/>
            <person name="Priest M."/>
            <person name="Roberts A."/>
            <person name="Saif S."/>
            <person name="Shea T."/>
            <person name="Shenoy N."/>
            <person name="Sisk P."/>
            <person name="Stolte C."/>
            <person name="Sykes S."/>
            <person name="White J."/>
            <person name="Yandava C."/>
            <person name="Nusbaum C."/>
            <person name="Birren B."/>
        </authorList>
    </citation>
    <scope>NUCLEOTIDE SEQUENCE [LARGE SCALE GENOMIC DNA]</scope>
    <source>
        <strain evidence="1 2">29_1</strain>
    </source>
</reference>
<dbReference type="eggNOG" id="COG4109">
    <property type="taxonomic scope" value="Bacteria"/>
</dbReference>
<comment type="caution">
    <text evidence="1">The sequence shown here is derived from an EMBL/GenBank/DDBJ whole genome shotgun (WGS) entry which is preliminary data.</text>
</comment>
<gene>
    <name evidence="1" type="ORF">HMPREF9488_02558</name>
</gene>
<organism evidence="1 2">
    <name type="scientific">Coprobacillus cateniformis</name>
    <dbReference type="NCBI Taxonomy" id="100884"/>
    <lineage>
        <taxon>Bacteria</taxon>
        <taxon>Bacillati</taxon>
        <taxon>Bacillota</taxon>
        <taxon>Erysipelotrichia</taxon>
        <taxon>Erysipelotrichales</taxon>
        <taxon>Coprobacillaceae</taxon>
        <taxon>Coprobacillus</taxon>
    </lineage>
</organism>
<evidence type="ECO:0000313" key="2">
    <source>
        <dbReference type="Proteomes" id="UP000003157"/>
    </source>
</evidence>
<dbReference type="SUPFAM" id="SSF75138">
    <property type="entry name" value="HprK N-terminal domain-like"/>
    <property type="match status" value="1"/>
</dbReference>
<dbReference type="Gene3D" id="3.40.1390.20">
    <property type="entry name" value="HprK N-terminal domain-like"/>
    <property type="match status" value="1"/>
</dbReference>
<sequence length="109" mass="12071">MKMKDCINELDIKLLNTATLEKEVEDVYIGDLLSMVMAKANENSLWLTVQAHMNTIAIAEMLDISGVIFLEGVIPNEDVIKKADELNLLLMSSQQSAYSLSKKLVSLGI</sequence>
<dbReference type="OrthoDB" id="9800356at2"/>
<dbReference type="InterPro" id="IPR028979">
    <property type="entry name" value="Ser_kin/Pase_Hpr-like_N_sf"/>
</dbReference>
<dbReference type="HOGENOM" id="CLU_140224_1_0_9"/>
<dbReference type="STRING" id="100884.GCA_000269565_00211"/>
<dbReference type="GeneID" id="78228141"/>
<dbReference type="Proteomes" id="UP000003157">
    <property type="component" value="Unassembled WGS sequence"/>
</dbReference>
<name>E7GCR6_9FIRM</name>
<evidence type="ECO:0000313" key="1">
    <source>
        <dbReference type="EMBL" id="EFW04275.1"/>
    </source>
</evidence>
<proteinExistence type="predicted"/>
<accession>E7GCR6</accession>